<dbReference type="AlphaFoldDB" id="A0A2Y9B253"/>
<dbReference type="CDD" id="cd00254">
    <property type="entry name" value="LT-like"/>
    <property type="match status" value="1"/>
</dbReference>
<reference evidence="5 7" key="1">
    <citation type="submission" date="2016-10" db="EMBL/GenBank/DDBJ databases">
        <authorList>
            <person name="Cai Z."/>
        </authorList>
    </citation>
    <scope>NUCLEOTIDE SEQUENCE [LARGE SCALE GENOMIC DNA]</scope>
    <source>
        <strain evidence="5 7">DSM 25227</strain>
    </source>
</reference>
<evidence type="ECO:0000313" key="7">
    <source>
        <dbReference type="Proteomes" id="UP000251571"/>
    </source>
</evidence>
<dbReference type="SUPFAM" id="SSF53955">
    <property type="entry name" value="Lysozyme-like"/>
    <property type="match status" value="1"/>
</dbReference>
<evidence type="ECO:0000313" key="6">
    <source>
        <dbReference type="Proteomes" id="UP000245839"/>
    </source>
</evidence>
<evidence type="ECO:0000313" key="5">
    <source>
        <dbReference type="EMBL" id="SSA49037.1"/>
    </source>
</evidence>
<dbReference type="EMBL" id="UETC01000009">
    <property type="protein sequence ID" value="SSA49037.1"/>
    <property type="molecule type" value="Genomic_DNA"/>
</dbReference>
<dbReference type="PROSITE" id="PS51257">
    <property type="entry name" value="PROKAR_LIPOPROTEIN"/>
    <property type="match status" value="1"/>
</dbReference>
<dbReference type="EMBL" id="QGDJ01000009">
    <property type="protein sequence ID" value="PWJ16137.1"/>
    <property type="molecule type" value="Genomic_DNA"/>
</dbReference>
<feature type="chain" id="PRO_5044071916" evidence="2">
    <location>
        <begin position="21"/>
        <end position="205"/>
    </location>
</feature>
<protein>
    <submittedName>
        <fullName evidence="5">Transglycosylase SLT domain-containing protein</fullName>
    </submittedName>
    <submittedName>
        <fullName evidence="4">Transglycosylase-like protein with SLT domain</fullName>
    </submittedName>
</protein>
<dbReference type="Proteomes" id="UP000251571">
    <property type="component" value="Unassembled WGS sequence"/>
</dbReference>
<dbReference type="InterPro" id="IPR023346">
    <property type="entry name" value="Lysozyme-like_dom_sf"/>
</dbReference>
<evidence type="ECO:0000256" key="2">
    <source>
        <dbReference type="SAM" id="SignalP"/>
    </source>
</evidence>
<dbReference type="Gene3D" id="1.10.530.10">
    <property type="match status" value="1"/>
</dbReference>
<feature type="signal peptide" evidence="2">
    <location>
        <begin position="1"/>
        <end position="20"/>
    </location>
</feature>
<accession>A0A2Y9B253</accession>
<gene>
    <name evidence="4" type="ORF">BCF38_10921</name>
    <name evidence="5" type="ORF">SAMN05421539_10921</name>
</gene>
<reference evidence="4 6" key="2">
    <citation type="submission" date="2018-03" db="EMBL/GenBank/DDBJ databases">
        <title>Genomic Encyclopedia of Archaeal and Bacterial Type Strains, Phase II (KMG-II): from individual species to whole genera.</title>
        <authorList>
            <person name="Goeker M."/>
        </authorList>
    </citation>
    <scope>NUCLEOTIDE SEQUENCE [LARGE SCALE GENOMIC DNA]</scope>
    <source>
        <strain evidence="4 6">DSM 25227</strain>
    </source>
</reference>
<sequence length="205" mass="22786">MIRALIPLVFALAACAQAPAPDVTREAPAAVPLFPGETPEVRRLVNKWADYYDLPRSLVHRVIQRESDYRPGARNGPYWGMMQILPATARNMGFSGEPTRLLDADTALKYSIRYLRGAWMVADGSEQEAMMWYAKGYYYEAKRQGLLQETGLRGDLWQRYDRGEAQMPALDAAGNVLPAAASEPSCTPATGFQRLIRAETCTDPA</sequence>
<evidence type="ECO:0000256" key="1">
    <source>
        <dbReference type="ARBA" id="ARBA00009387"/>
    </source>
</evidence>
<evidence type="ECO:0000259" key="3">
    <source>
        <dbReference type="Pfam" id="PF01464"/>
    </source>
</evidence>
<organism evidence="5 7">
    <name type="scientific">Jannaschia seohaensis</name>
    <dbReference type="NCBI Taxonomy" id="475081"/>
    <lineage>
        <taxon>Bacteria</taxon>
        <taxon>Pseudomonadati</taxon>
        <taxon>Pseudomonadota</taxon>
        <taxon>Alphaproteobacteria</taxon>
        <taxon>Rhodobacterales</taxon>
        <taxon>Roseobacteraceae</taxon>
        <taxon>Jannaschia</taxon>
    </lineage>
</organism>
<evidence type="ECO:0000313" key="4">
    <source>
        <dbReference type="EMBL" id="PWJ16137.1"/>
    </source>
</evidence>
<dbReference type="InterPro" id="IPR008258">
    <property type="entry name" value="Transglycosylase_SLT_dom_1"/>
</dbReference>
<name>A0A2Y9B253_9RHOB</name>
<dbReference type="RefSeq" id="WP_172500066.1">
    <property type="nucleotide sequence ID" value="NZ_QGDJ01000009.1"/>
</dbReference>
<comment type="similarity">
    <text evidence="1">Belongs to the virb1 family.</text>
</comment>
<keyword evidence="6" id="KW-1185">Reference proteome</keyword>
<feature type="domain" description="Transglycosylase SLT" evidence="3">
    <location>
        <begin position="44"/>
        <end position="137"/>
    </location>
</feature>
<proteinExistence type="inferred from homology"/>
<dbReference type="Proteomes" id="UP000245839">
    <property type="component" value="Unassembled WGS sequence"/>
</dbReference>
<dbReference type="Pfam" id="PF01464">
    <property type="entry name" value="SLT"/>
    <property type="match status" value="1"/>
</dbReference>
<keyword evidence="2" id="KW-0732">Signal</keyword>